<dbReference type="SMART" id="SM01417">
    <property type="entry name" value="Solute_trans_a"/>
    <property type="match status" value="1"/>
</dbReference>
<comment type="caution">
    <text evidence="6">The sequence shown here is derived from an EMBL/GenBank/DDBJ whole genome shotgun (WGS) entry which is preliminary data.</text>
</comment>
<name>A0A9P6U5I2_9FUNG</name>
<proteinExistence type="predicted"/>
<dbReference type="Pfam" id="PF03619">
    <property type="entry name" value="Solute_trans_a"/>
    <property type="match status" value="1"/>
</dbReference>
<keyword evidence="7" id="KW-1185">Reference proteome</keyword>
<feature type="transmembrane region" description="Helical" evidence="5">
    <location>
        <begin position="168"/>
        <end position="191"/>
    </location>
</feature>
<dbReference type="AlphaFoldDB" id="A0A9P6U5I2"/>
<comment type="subcellular location">
    <subcellularLocation>
        <location evidence="1">Membrane</location>
        <topology evidence="1">Multi-pass membrane protein</topology>
    </subcellularLocation>
</comment>
<evidence type="ECO:0000256" key="2">
    <source>
        <dbReference type="ARBA" id="ARBA00022692"/>
    </source>
</evidence>
<evidence type="ECO:0000256" key="1">
    <source>
        <dbReference type="ARBA" id="ARBA00004141"/>
    </source>
</evidence>
<evidence type="ECO:0000313" key="7">
    <source>
        <dbReference type="Proteomes" id="UP000726737"/>
    </source>
</evidence>
<organism evidence="6 7">
    <name type="scientific">Mortierella polycephala</name>
    <dbReference type="NCBI Taxonomy" id="41804"/>
    <lineage>
        <taxon>Eukaryota</taxon>
        <taxon>Fungi</taxon>
        <taxon>Fungi incertae sedis</taxon>
        <taxon>Mucoromycota</taxon>
        <taxon>Mortierellomycotina</taxon>
        <taxon>Mortierellomycetes</taxon>
        <taxon>Mortierellales</taxon>
        <taxon>Mortierellaceae</taxon>
        <taxon>Mortierella</taxon>
    </lineage>
</organism>
<keyword evidence="2 5" id="KW-0812">Transmembrane</keyword>
<sequence length="293" mass="33661">MIPIYSIISFCSYRWYKQALYYETIRDCYEAICIHSFFALLLVYLGDDITTRQSKITGPERRKLVFPLNCFYYRPLSDMFLHYMKYGILQYVIVKPAMTIATVVLQILGLYCETTFNFAFGKVYITIINFISVTVAMYCLVLLYVTIKTEIQEHNVFKATEYWSVSNIEIGISALLICVEMIVFAVLHVYAFNYTPYIVPNVTTPLRKSLHDGFNPIDLAKEIGWACKDIGLLIMGRPLPVRDGQVSGNLQRANTVRAKNRFFKSRKVSAVGNINESDLEAAEKLMDHEPGKH</sequence>
<evidence type="ECO:0000256" key="5">
    <source>
        <dbReference type="SAM" id="Phobius"/>
    </source>
</evidence>
<dbReference type="Proteomes" id="UP000726737">
    <property type="component" value="Unassembled WGS sequence"/>
</dbReference>
<evidence type="ECO:0000256" key="3">
    <source>
        <dbReference type="ARBA" id="ARBA00022989"/>
    </source>
</evidence>
<keyword evidence="3 5" id="KW-1133">Transmembrane helix</keyword>
<keyword evidence="4 5" id="KW-0472">Membrane</keyword>
<accession>A0A9P6U5I2</accession>
<reference evidence="6" key="1">
    <citation type="journal article" date="2020" name="Fungal Divers.">
        <title>Resolving the Mortierellaceae phylogeny through synthesis of multi-gene phylogenetics and phylogenomics.</title>
        <authorList>
            <person name="Vandepol N."/>
            <person name="Liber J."/>
            <person name="Desiro A."/>
            <person name="Na H."/>
            <person name="Kennedy M."/>
            <person name="Barry K."/>
            <person name="Grigoriev I.V."/>
            <person name="Miller A.N."/>
            <person name="O'Donnell K."/>
            <person name="Stajich J.E."/>
            <person name="Bonito G."/>
        </authorList>
    </citation>
    <scope>NUCLEOTIDE SEQUENCE</scope>
    <source>
        <strain evidence="6">KOD948</strain>
    </source>
</reference>
<dbReference type="InterPro" id="IPR005178">
    <property type="entry name" value="Ostalpha/TMEM184C"/>
</dbReference>
<dbReference type="EMBL" id="JAAAJA010000125">
    <property type="protein sequence ID" value="KAG0261444.1"/>
    <property type="molecule type" value="Genomic_DNA"/>
</dbReference>
<protein>
    <submittedName>
        <fullName evidence="6">Uncharacterized protein</fullName>
    </submittedName>
</protein>
<gene>
    <name evidence="6" type="ORF">BG011_001035</name>
</gene>
<dbReference type="GO" id="GO:0016020">
    <property type="term" value="C:membrane"/>
    <property type="evidence" value="ECO:0007669"/>
    <property type="project" value="UniProtKB-SubCell"/>
</dbReference>
<feature type="transmembrane region" description="Helical" evidence="5">
    <location>
        <begin position="123"/>
        <end position="147"/>
    </location>
</feature>
<dbReference type="PANTHER" id="PTHR23423">
    <property type="entry name" value="ORGANIC SOLUTE TRANSPORTER-RELATED"/>
    <property type="match status" value="1"/>
</dbReference>
<dbReference type="OrthoDB" id="14252at2759"/>
<evidence type="ECO:0000256" key="4">
    <source>
        <dbReference type="ARBA" id="ARBA00023136"/>
    </source>
</evidence>
<feature type="transmembrane region" description="Helical" evidence="5">
    <location>
        <begin position="88"/>
        <end position="111"/>
    </location>
</feature>
<evidence type="ECO:0000313" key="6">
    <source>
        <dbReference type="EMBL" id="KAG0261444.1"/>
    </source>
</evidence>